<protein>
    <submittedName>
        <fullName evidence="3">Uncharacterized protein</fullName>
    </submittedName>
</protein>
<dbReference type="PATRIC" id="fig|1629550.3.peg.2433"/>
<accession>A0A0M3DDZ3</accession>
<sequence>MKRINLPKASIATLTTLMIFLNTGICFADVKKEETVYAILNNNGSVEKTIVSTWINSDEKLGKFTDSSNLKNIKNVKGDEKPVIKDDSVEWNVNKEDLYYQGESSKKLPIDVDVKYELNGKKVSAKEITGKSGKFKITIDLKNNEKRIRKVNGKNRDMYVPFLTATEVLFERDNFKNIKINSGELLDDGKKSSVTFASFPGLRESLDLSKDIEDYLELEDTLVIEGNANKFKMPNIMVMATPKIPELKGIDKNSTLDDLSKSLNDLRKGGDDLLDGSKKLLDGNNELNTNFAKFDKGVKSLDKGSKDLSSGIDKLNQSAPSLDNGAKSVSSGLSQLNDSQGKFSNGVESFVGNTNKLYDAYSAINSGINSASDGANALSSGLSNGSGGVDSLIASTNNIDQVAGGLANIAGALDESNPEVANQLRGLAGSLNQVSEGQRGGLNSLKDGMSSAVSGANSLSAGLEKLKSGSNSFSSNFKSLVDAGSTLSSSSKQLSAATNKLEDGSKKLAAGTSELSKGTNQLSQGSKSLVNGTKSLNDNSSKLLKGTNDLAKGSSELYKGVNKLKKDGLDKIYKEGNTKLSDIQGLVDVKDEMVKLSKDYNNFSGLNKDMDGKVKFIMKIND</sequence>
<feature type="region of interest" description="Disordered" evidence="1">
    <location>
        <begin position="312"/>
        <end position="333"/>
    </location>
</feature>
<feature type="compositionally biased region" description="Polar residues" evidence="1">
    <location>
        <begin position="513"/>
        <end position="541"/>
    </location>
</feature>
<reference evidence="3 4" key="1">
    <citation type="submission" date="2015-04" db="EMBL/GenBank/DDBJ databases">
        <title>Microcin producing Clostridium sp. JC272T.</title>
        <authorList>
            <person name="Jyothsna T."/>
            <person name="Sasikala C."/>
            <person name="Ramana C."/>
        </authorList>
    </citation>
    <scope>NUCLEOTIDE SEQUENCE [LARGE SCALE GENOMIC DNA]</scope>
    <source>
        <strain evidence="3 4">JC272</strain>
    </source>
</reference>
<comment type="caution">
    <text evidence="3">The sequence shown here is derived from an EMBL/GenBank/DDBJ whole genome shotgun (WGS) entry which is preliminary data.</text>
</comment>
<evidence type="ECO:0000256" key="2">
    <source>
        <dbReference type="SAM" id="SignalP"/>
    </source>
</evidence>
<proteinExistence type="predicted"/>
<feature type="region of interest" description="Disordered" evidence="1">
    <location>
        <begin position="511"/>
        <end position="541"/>
    </location>
</feature>
<feature type="chain" id="PRO_5005652870" evidence="2">
    <location>
        <begin position="29"/>
        <end position="622"/>
    </location>
</feature>
<evidence type="ECO:0000313" key="4">
    <source>
        <dbReference type="Proteomes" id="UP000034407"/>
    </source>
</evidence>
<feature type="compositionally biased region" description="Polar residues" evidence="1">
    <location>
        <begin position="315"/>
        <end position="333"/>
    </location>
</feature>
<feature type="signal peptide" evidence="2">
    <location>
        <begin position="1"/>
        <end position="28"/>
    </location>
</feature>
<keyword evidence="4" id="KW-1185">Reference proteome</keyword>
<organism evidence="3 4">
    <name type="scientific">Paraclostridium benzoelyticum</name>
    <dbReference type="NCBI Taxonomy" id="1629550"/>
    <lineage>
        <taxon>Bacteria</taxon>
        <taxon>Bacillati</taxon>
        <taxon>Bacillota</taxon>
        <taxon>Clostridia</taxon>
        <taxon>Peptostreptococcales</taxon>
        <taxon>Peptostreptococcaceae</taxon>
        <taxon>Paraclostridium</taxon>
    </lineage>
</organism>
<dbReference type="SUPFAM" id="SSF58104">
    <property type="entry name" value="Methyl-accepting chemotaxis protein (MCP) signaling domain"/>
    <property type="match status" value="1"/>
</dbReference>
<dbReference type="Proteomes" id="UP000034407">
    <property type="component" value="Unassembled WGS sequence"/>
</dbReference>
<dbReference type="EMBL" id="LBBT01000293">
    <property type="protein sequence ID" value="KKY00346.1"/>
    <property type="molecule type" value="Genomic_DNA"/>
</dbReference>
<evidence type="ECO:0000256" key="1">
    <source>
        <dbReference type="SAM" id="MobiDB-lite"/>
    </source>
</evidence>
<name>A0A0M3DDZ3_9FIRM</name>
<keyword evidence="2" id="KW-0732">Signal</keyword>
<evidence type="ECO:0000313" key="3">
    <source>
        <dbReference type="EMBL" id="KKY00346.1"/>
    </source>
</evidence>
<gene>
    <name evidence="3" type="ORF">VN21_14790</name>
</gene>
<dbReference type="RefSeq" id="WP_046823934.1">
    <property type="nucleotide sequence ID" value="NZ_LBBT01000293.1"/>
</dbReference>
<dbReference type="OrthoDB" id="9815841at2"/>
<dbReference type="Gene3D" id="1.10.287.950">
    <property type="entry name" value="Methyl-accepting chemotaxis protein"/>
    <property type="match status" value="2"/>
</dbReference>
<dbReference type="AlphaFoldDB" id="A0A0M3DDZ3"/>